<dbReference type="RefSeq" id="WP_358362879.1">
    <property type="nucleotide sequence ID" value="NZ_JBEZFP010000151.1"/>
</dbReference>
<feature type="region of interest" description="Disordered" evidence="1">
    <location>
        <begin position="44"/>
        <end position="84"/>
    </location>
</feature>
<evidence type="ECO:0000256" key="1">
    <source>
        <dbReference type="SAM" id="MobiDB-lite"/>
    </source>
</evidence>
<evidence type="ECO:0000313" key="3">
    <source>
        <dbReference type="EMBL" id="MEU8139039.1"/>
    </source>
</evidence>
<dbReference type="EMBL" id="JBEZFP010000151">
    <property type="protein sequence ID" value="MEU8139039.1"/>
    <property type="molecule type" value="Genomic_DNA"/>
</dbReference>
<proteinExistence type="predicted"/>
<keyword evidence="2" id="KW-1133">Transmembrane helix</keyword>
<keyword evidence="2" id="KW-0472">Membrane</keyword>
<keyword evidence="4" id="KW-1185">Reference proteome</keyword>
<accession>A0ABV3DVX9</accession>
<reference evidence="3 4" key="1">
    <citation type="submission" date="2024-06" db="EMBL/GenBank/DDBJ databases">
        <title>The Natural Products Discovery Center: Release of the First 8490 Sequenced Strains for Exploring Actinobacteria Biosynthetic Diversity.</title>
        <authorList>
            <person name="Kalkreuter E."/>
            <person name="Kautsar S.A."/>
            <person name="Yang D."/>
            <person name="Bader C.D."/>
            <person name="Teijaro C.N."/>
            <person name="Fluegel L."/>
            <person name="Davis C.M."/>
            <person name="Simpson J.R."/>
            <person name="Lauterbach L."/>
            <person name="Steele A.D."/>
            <person name="Gui C."/>
            <person name="Meng S."/>
            <person name="Li G."/>
            <person name="Viehrig K."/>
            <person name="Ye F."/>
            <person name="Su P."/>
            <person name="Kiefer A.F."/>
            <person name="Nichols A."/>
            <person name="Cepeda A.J."/>
            <person name="Yan W."/>
            <person name="Fan B."/>
            <person name="Jiang Y."/>
            <person name="Adhikari A."/>
            <person name="Zheng C.-J."/>
            <person name="Schuster L."/>
            <person name="Cowan T.M."/>
            <person name="Smanski M.J."/>
            <person name="Chevrette M.G."/>
            <person name="De Carvalho L.P.S."/>
            <person name="Shen B."/>
        </authorList>
    </citation>
    <scope>NUCLEOTIDE SEQUENCE [LARGE SCALE GENOMIC DNA]</scope>
    <source>
        <strain evidence="3 4">NPDC048946</strain>
    </source>
</reference>
<dbReference type="Proteomes" id="UP001551482">
    <property type="component" value="Unassembled WGS sequence"/>
</dbReference>
<organism evidence="3 4">
    <name type="scientific">Streptodolium elevatio</name>
    <dbReference type="NCBI Taxonomy" id="3157996"/>
    <lineage>
        <taxon>Bacteria</taxon>
        <taxon>Bacillati</taxon>
        <taxon>Actinomycetota</taxon>
        <taxon>Actinomycetes</taxon>
        <taxon>Kitasatosporales</taxon>
        <taxon>Streptomycetaceae</taxon>
        <taxon>Streptodolium</taxon>
    </lineage>
</organism>
<feature type="compositionally biased region" description="Basic and acidic residues" evidence="1">
    <location>
        <begin position="58"/>
        <end position="84"/>
    </location>
</feature>
<comment type="caution">
    <text evidence="3">The sequence shown here is derived from an EMBL/GenBank/DDBJ whole genome shotgun (WGS) entry which is preliminary data.</text>
</comment>
<sequence>MSEVTEGQQPQGADPFEGLVLDEEFVRGAAQSEPSARARMLAERWRHNPPQNTGFREAANKEMPGRVRARRGGDGPRRTSGPRDRTNLKVAVWFVIVATVLLVASSRGLV</sequence>
<name>A0ABV3DVX9_9ACTN</name>
<evidence type="ECO:0000313" key="4">
    <source>
        <dbReference type="Proteomes" id="UP001551482"/>
    </source>
</evidence>
<protein>
    <submittedName>
        <fullName evidence="3">Uncharacterized protein</fullName>
    </submittedName>
</protein>
<feature type="compositionally biased region" description="Polar residues" evidence="1">
    <location>
        <begin position="1"/>
        <end position="11"/>
    </location>
</feature>
<feature type="region of interest" description="Disordered" evidence="1">
    <location>
        <begin position="1"/>
        <end position="20"/>
    </location>
</feature>
<evidence type="ECO:0000256" key="2">
    <source>
        <dbReference type="SAM" id="Phobius"/>
    </source>
</evidence>
<feature type="transmembrane region" description="Helical" evidence="2">
    <location>
        <begin position="90"/>
        <end position="109"/>
    </location>
</feature>
<gene>
    <name evidence="3" type="ORF">AB0C36_36760</name>
</gene>
<keyword evidence="2" id="KW-0812">Transmembrane</keyword>